<dbReference type="AlphaFoldDB" id="A0A1P8MXK9"/>
<proteinExistence type="inferred from homology"/>
<comment type="catalytic activity">
    <reaction evidence="5">
        <text>N,N-dimethyl-1,4-phenylenediamine + anthranilate + 2 NAD(+) = 2-(4-dimethylaminophenyl)diazenylbenzoate + 2 NADH + 2 H(+)</text>
        <dbReference type="Rhea" id="RHEA:55872"/>
        <dbReference type="ChEBI" id="CHEBI:15378"/>
        <dbReference type="ChEBI" id="CHEBI:15783"/>
        <dbReference type="ChEBI" id="CHEBI:16567"/>
        <dbReference type="ChEBI" id="CHEBI:57540"/>
        <dbReference type="ChEBI" id="CHEBI:57945"/>
        <dbReference type="ChEBI" id="CHEBI:71579"/>
        <dbReference type="EC" id="1.7.1.17"/>
    </reaction>
    <physiologicalReaction direction="right-to-left" evidence="5">
        <dbReference type="Rhea" id="RHEA:55874"/>
    </physiologicalReaction>
</comment>
<dbReference type="SUPFAM" id="SSF52218">
    <property type="entry name" value="Flavoproteins"/>
    <property type="match status" value="1"/>
</dbReference>
<dbReference type="OrthoDB" id="9787136at2"/>
<dbReference type="Gene3D" id="3.40.50.360">
    <property type="match status" value="1"/>
</dbReference>
<dbReference type="EMBL" id="CP019312">
    <property type="protein sequence ID" value="APX12649.1"/>
    <property type="molecule type" value="Genomic_DNA"/>
</dbReference>
<comment type="function">
    <text evidence="6">Quinone reductase that provides resistance to thiol-specific stress caused by electrophilic quinones.</text>
</comment>
<keyword evidence="4 6" id="KW-0520">NAD</keyword>
<dbReference type="RefSeq" id="WP_076629074.1">
    <property type="nucleotide sequence ID" value="NZ_CP019312.1"/>
</dbReference>
<organism evidence="8 9">
    <name type="scientific">Tateyamaria omphalii</name>
    <dbReference type="NCBI Taxonomy" id="299262"/>
    <lineage>
        <taxon>Bacteria</taxon>
        <taxon>Pseudomonadati</taxon>
        <taxon>Pseudomonadota</taxon>
        <taxon>Alphaproteobacteria</taxon>
        <taxon>Rhodobacterales</taxon>
        <taxon>Roseobacteraceae</taxon>
        <taxon>Tateyamaria</taxon>
    </lineage>
</organism>
<evidence type="ECO:0000256" key="4">
    <source>
        <dbReference type="ARBA" id="ARBA00023027"/>
    </source>
</evidence>
<dbReference type="Pfam" id="PF02525">
    <property type="entry name" value="Flavodoxin_2"/>
    <property type="match status" value="1"/>
</dbReference>
<keyword evidence="2 6" id="KW-0288">FMN</keyword>
<comment type="cofactor">
    <cofactor evidence="6">
        <name>FMN</name>
        <dbReference type="ChEBI" id="CHEBI:58210"/>
    </cofactor>
    <text evidence="6">Binds 1 FMN per subunit.</text>
</comment>
<comment type="function">
    <text evidence="6">Also exhibits azoreductase activity. Catalyzes the reductive cleavage of the azo bond in aromatic azo compounds to the corresponding amines.</text>
</comment>
<evidence type="ECO:0000256" key="1">
    <source>
        <dbReference type="ARBA" id="ARBA00022630"/>
    </source>
</evidence>
<dbReference type="STRING" id="299262.BWR18_13870"/>
<dbReference type="InterPro" id="IPR023048">
    <property type="entry name" value="NADH:quinone_OxRdtase_FMN_depd"/>
</dbReference>
<gene>
    <name evidence="6" type="primary">azoR</name>
    <name evidence="8" type="ORF">BWR18_13870</name>
</gene>
<evidence type="ECO:0000256" key="6">
    <source>
        <dbReference type="HAMAP-Rule" id="MF_01216"/>
    </source>
</evidence>
<keyword evidence="9" id="KW-1185">Reference proteome</keyword>
<evidence type="ECO:0000256" key="3">
    <source>
        <dbReference type="ARBA" id="ARBA00023002"/>
    </source>
</evidence>
<dbReference type="HAMAP" id="MF_01216">
    <property type="entry name" value="Azoreductase_type1"/>
    <property type="match status" value="1"/>
</dbReference>
<evidence type="ECO:0000313" key="9">
    <source>
        <dbReference type="Proteomes" id="UP000186336"/>
    </source>
</evidence>
<dbReference type="GO" id="GO:0016652">
    <property type="term" value="F:oxidoreductase activity, acting on NAD(P)H as acceptor"/>
    <property type="evidence" value="ECO:0007669"/>
    <property type="project" value="UniProtKB-UniRule"/>
</dbReference>
<keyword evidence="1 6" id="KW-0285">Flavoprotein</keyword>
<dbReference type="PANTHER" id="PTHR43741">
    <property type="entry name" value="FMN-DEPENDENT NADH-AZOREDUCTASE 1"/>
    <property type="match status" value="1"/>
</dbReference>
<evidence type="ECO:0000259" key="7">
    <source>
        <dbReference type="Pfam" id="PF02525"/>
    </source>
</evidence>
<dbReference type="GO" id="GO:0009055">
    <property type="term" value="F:electron transfer activity"/>
    <property type="evidence" value="ECO:0007669"/>
    <property type="project" value="UniProtKB-UniRule"/>
</dbReference>
<feature type="binding site" evidence="6">
    <location>
        <position position="9"/>
    </location>
    <ligand>
        <name>FMN</name>
        <dbReference type="ChEBI" id="CHEBI:58210"/>
    </ligand>
</feature>
<dbReference type="InterPro" id="IPR050104">
    <property type="entry name" value="FMN-dep_NADH:Q_OxRdtase_AzoR1"/>
</dbReference>
<name>A0A1P8MXK9_9RHOB</name>
<feature type="domain" description="Flavodoxin-like fold" evidence="7">
    <location>
        <begin position="1"/>
        <end position="187"/>
    </location>
</feature>
<evidence type="ECO:0000256" key="5">
    <source>
        <dbReference type="ARBA" id="ARBA00048542"/>
    </source>
</evidence>
<comment type="subunit">
    <text evidence="6">Homodimer.</text>
</comment>
<dbReference type="GO" id="GO:0016655">
    <property type="term" value="F:oxidoreductase activity, acting on NAD(P)H, quinone or similar compound as acceptor"/>
    <property type="evidence" value="ECO:0007669"/>
    <property type="project" value="InterPro"/>
</dbReference>
<protein>
    <recommendedName>
        <fullName evidence="6">FMN dependent NADH:quinone oxidoreductase</fullName>
        <ecNumber evidence="6">1.6.5.-</ecNumber>
    </recommendedName>
    <alternativeName>
        <fullName evidence="6">Azo-dye reductase</fullName>
    </alternativeName>
    <alternativeName>
        <fullName evidence="6">FMN-dependent NADH-azo compound oxidoreductase</fullName>
    </alternativeName>
    <alternativeName>
        <fullName evidence="6">FMN-dependent NADH-azoreductase</fullName>
        <ecNumber evidence="6">1.7.1.17</ecNumber>
    </alternativeName>
</protein>
<comment type="similarity">
    <text evidence="6">Belongs to the azoreductase type 1 family.</text>
</comment>
<dbReference type="Proteomes" id="UP000186336">
    <property type="component" value="Chromosome"/>
</dbReference>
<dbReference type="KEGG" id="tom:BWR18_13870"/>
<dbReference type="InterPro" id="IPR003680">
    <property type="entry name" value="Flavodoxin_fold"/>
</dbReference>
<dbReference type="EC" id="1.7.1.17" evidence="6"/>
<evidence type="ECO:0000313" key="8">
    <source>
        <dbReference type="EMBL" id="APX12649.1"/>
    </source>
</evidence>
<accession>A0A1P8MXK9</accession>
<comment type="catalytic activity">
    <reaction evidence="6">
        <text>2 a quinone + NADH + H(+) = 2 a 1,4-benzosemiquinone + NAD(+)</text>
        <dbReference type="Rhea" id="RHEA:65952"/>
        <dbReference type="ChEBI" id="CHEBI:15378"/>
        <dbReference type="ChEBI" id="CHEBI:57540"/>
        <dbReference type="ChEBI" id="CHEBI:57945"/>
        <dbReference type="ChEBI" id="CHEBI:132124"/>
        <dbReference type="ChEBI" id="CHEBI:134225"/>
    </reaction>
</comment>
<dbReference type="PANTHER" id="PTHR43741:SF4">
    <property type="entry name" value="FMN-DEPENDENT NADH:QUINONE OXIDOREDUCTASE"/>
    <property type="match status" value="1"/>
</dbReference>
<dbReference type="EC" id="1.6.5.-" evidence="6"/>
<comment type="caution">
    <text evidence="6">Lacks conserved residue(s) required for the propagation of feature annotation.</text>
</comment>
<dbReference type="GO" id="GO:0010181">
    <property type="term" value="F:FMN binding"/>
    <property type="evidence" value="ECO:0007669"/>
    <property type="project" value="UniProtKB-UniRule"/>
</dbReference>
<reference evidence="8 9" key="1">
    <citation type="submission" date="2017-01" db="EMBL/GenBank/DDBJ databases">
        <title>Complete genome of Tateyamaria omphalii DOK1-4 isolated from seawater in Dokdo.</title>
        <authorList>
            <person name="Kim J.H."/>
            <person name="Chi W.-J."/>
        </authorList>
    </citation>
    <scope>NUCLEOTIDE SEQUENCE [LARGE SCALE GENOMIC DNA]</scope>
    <source>
        <strain evidence="8 9">DOK1-4</strain>
    </source>
</reference>
<evidence type="ECO:0000256" key="2">
    <source>
        <dbReference type="ARBA" id="ARBA00022643"/>
    </source>
</evidence>
<sequence length="190" mass="20204">MTILHIDSSARTQGSVTRDLSARIVAKLGGNVIRRDLSEALPQITETWVNANFTPADDRDPAQRDTLALSDTLVQELQAADTIVIGAPVYNFGIPAALKAWIDLVARAGLTFKYSEAGPVGLLNGKRAIIAVATGGTPVGSEVDFATDYLKHVLGFIGIHEVEIIAADRVMAQGEEAINDARAEIEKLAA</sequence>
<dbReference type="InterPro" id="IPR029039">
    <property type="entry name" value="Flavoprotein-like_sf"/>
</dbReference>
<keyword evidence="3 6" id="KW-0560">Oxidoreductase</keyword>